<dbReference type="Proteomes" id="UP001165121">
    <property type="component" value="Unassembled WGS sequence"/>
</dbReference>
<evidence type="ECO:0000256" key="1">
    <source>
        <dbReference type="SAM" id="MobiDB-lite"/>
    </source>
</evidence>
<evidence type="ECO:0000313" key="3">
    <source>
        <dbReference type="Proteomes" id="UP001165121"/>
    </source>
</evidence>
<organism evidence="2 3">
    <name type="scientific">Phytophthora fragariaefolia</name>
    <dbReference type="NCBI Taxonomy" id="1490495"/>
    <lineage>
        <taxon>Eukaryota</taxon>
        <taxon>Sar</taxon>
        <taxon>Stramenopiles</taxon>
        <taxon>Oomycota</taxon>
        <taxon>Peronosporomycetes</taxon>
        <taxon>Peronosporales</taxon>
        <taxon>Peronosporaceae</taxon>
        <taxon>Phytophthora</taxon>
    </lineage>
</organism>
<gene>
    <name evidence="2" type="ORF">Pfra01_002577900</name>
</gene>
<protein>
    <submittedName>
        <fullName evidence="2">Unnamed protein product</fullName>
    </submittedName>
</protein>
<feature type="region of interest" description="Disordered" evidence="1">
    <location>
        <begin position="154"/>
        <end position="193"/>
    </location>
</feature>
<evidence type="ECO:0000313" key="2">
    <source>
        <dbReference type="EMBL" id="GMF59592.1"/>
    </source>
</evidence>
<accession>A0A9W6YCS7</accession>
<dbReference type="EMBL" id="BSXT01005067">
    <property type="protein sequence ID" value="GMF59592.1"/>
    <property type="molecule type" value="Genomic_DNA"/>
</dbReference>
<keyword evidence="3" id="KW-1185">Reference proteome</keyword>
<sequence length="199" mass="21776">MAILAYEVVYRYMASDNTTTLHVIRFAGPVRLPLVDTHSAIKVDPPNYEPQKGGGINATILHHLELQNEVVTSCSKKKSWIPTTVTESLSVKFDGDAVTPLQKPSTLQVVHVRRQHIVQFIISSRNKRPRDLYNDPLYSLNSGILLILPPRLGSGQVSTGRPAKTSRKVTRLAPPQCADKGGRSGGESGNVGCDIIINE</sequence>
<reference evidence="2" key="1">
    <citation type="submission" date="2023-04" db="EMBL/GenBank/DDBJ databases">
        <title>Phytophthora fragariaefolia NBRC 109709.</title>
        <authorList>
            <person name="Ichikawa N."/>
            <person name="Sato H."/>
            <person name="Tonouchi N."/>
        </authorList>
    </citation>
    <scope>NUCLEOTIDE SEQUENCE</scope>
    <source>
        <strain evidence="2">NBRC 109709</strain>
    </source>
</reference>
<name>A0A9W6YCS7_9STRA</name>
<comment type="caution">
    <text evidence="2">The sequence shown here is derived from an EMBL/GenBank/DDBJ whole genome shotgun (WGS) entry which is preliminary data.</text>
</comment>
<proteinExistence type="predicted"/>
<dbReference type="AlphaFoldDB" id="A0A9W6YCS7"/>